<accession>A0A914XW54</accession>
<protein>
    <submittedName>
        <fullName evidence="3">Uncharacterized protein</fullName>
    </submittedName>
</protein>
<feature type="region of interest" description="Disordered" evidence="1">
    <location>
        <begin position="275"/>
        <end position="296"/>
    </location>
</feature>
<dbReference type="Proteomes" id="UP000887577">
    <property type="component" value="Unplaced"/>
</dbReference>
<feature type="region of interest" description="Disordered" evidence="1">
    <location>
        <begin position="1"/>
        <end position="23"/>
    </location>
</feature>
<evidence type="ECO:0000256" key="1">
    <source>
        <dbReference type="SAM" id="MobiDB-lite"/>
    </source>
</evidence>
<dbReference type="AlphaFoldDB" id="A0A914XW54"/>
<dbReference type="WBParaSite" id="PSU_v2.g12166.t1">
    <property type="protein sequence ID" value="PSU_v2.g12166.t1"/>
    <property type="gene ID" value="PSU_v2.g12166"/>
</dbReference>
<sequence>MSKRKINSTGSSPIIPRKAPRMPSNELAISTATDLLLELQNCENTELNAKTQMALNLLLNDLNMLKELLDSKDETIAAKNDIITVQTLRIEEMQQKNDQIQQIIDAPKIAEHRRSIVIQNFQESKFKSADESIQDDTIKVQQLISDIGAYAKVVACYRMGSKNEKEDDQRNQKKNFNRLMKVQLQTSSQARDILSNAKNLKGKVTYEGISIRRSMTNEERSIQSNQFQDMKNRIDELKKQNAGVNYCIFRNKICTKYLDGRTPTAVVNEKLNANVSGANSTPLNPRQFPTTSPMSM</sequence>
<keyword evidence="2" id="KW-1185">Reference proteome</keyword>
<name>A0A914XW54_9BILA</name>
<evidence type="ECO:0000313" key="2">
    <source>
        <dbReference type="Proteomes" id="UP000887577"/>
    </source>
</evidence>
<reference evidence="3" key="1">
    <citation type="submission" date="2022-11" db="UniProtKB">
        <authorList>
            <consortium name="WormBaseParasite"/>
        </authorList>
    </citation>
    <scope>IDENTIFICATION</scope>
</reference>
<proteinExistence type="predicted"/>
<evidence type="ECO:0000313" key="3">
    <source>
        <dbReference type="WBParaSite" id="PSU_v2.g12166.t1"/>
    </source>
</evidence>
<organism evidence="2 3">
    <name type="scientific">Panagrolaimus superbus</name>
    <dbReference type="NCBI Taxonomy" id="310955"/>
    <lineage>
        <taxon>Eukaryota</taxon>
        <taxon>Metazoa</taxon>
        <taxon>Ecdysozoa</taxon>
        <taxon>Nematoda</taxon>
        <taxon>Chromadorea</taxon>
        <taxon>Rhabditida</taxon>
        <taxon>Tylenchina</taxon>
        <taxon>Panagrolaimomorpha</taxon>
        <taxon>Panagrolaimoidea</taxon>
        <taxon>Panagrolaimidae</taxon>
        <taxon>Panagrolaimus</taxon>
    </lineage>
</organism>